<protein>
    <submittedName>
        <fullName evidence="1">Uncharacterized protein</fullName>
    </submittedName>
</protein>
<organism evidence="1 2">
    <name type="scientific">Chthonomonas calidirosea (strain DSM 23976 / ICMP 18418 / T49)</name>
    <dbReference type="NCBI Taxonomy" id="1303518"/>
    <lineage>
        <taxon>Bacteria</taxon>
        <taxon>Bacillati</taxon>
        <taxon>Armatimonadota</taxon>
        <taxon>Chthonomonadia</taxon>
        <taxon>Chthonomonadales</taxon>
        <taxon>Chthonomonadaceae</taxon>
        <taxon>Chthonomonas</taxon>
    </lineage>
</organism>
<evidence type="ECO:0000313" key="1">
    <source>
        <dbReference type="EMBL" id="CCW34425.1"/>
    </source>
</evidence>
<dbReference type="AlphaFoldDB" id="S0ETH7"/>
<dbReference type="KEGG" id="ccz:CCALI_00596"/>
<dbReference type="Proteomes" id="UP000014227">
    <property type="component" value="Chromosome I"/>
</dbReference>
<sequence>MAIEKQHLSVVKSSQNPIVFIREVWQERA</sequence>
<accession>S0ETH7</accession>
<proteinExistence type="predicted"/>
<gene>
    <name evidence="1" type="ORF">CCALI_00596</name>
</gene>
<dbReference type="HOGENOM" id="CLU_3408997_0_0_0"/>
<name>S0ETH7_CHTCT</name>
<keyword evidence="2" id="KW-1185">Reference proteome</keyword>
<dbReference type="STRING" id="454171.CP488_00558"/>
<dbReference type="EMBL" id="HF951689">
    <property type="protein sequence ID" value="CCW34425.1"/>
    <property type="molecule type" value="Genomic_DNA"/>
</dbReference>
<dbReference type="InParanoid" id="S0ETH7"/>
<reference evidence="2" key="1">
    <citation type="submission" date="2013-03" db="EMBL/GenBank/DDBJ databases">
        <title>Genome sequence of Chthonomonas calidirosea, the first sequenced genome from the Armatimonadetes phylum (formally candidate division OP10).</title>
        <authorList>
            <person name="Lee K.C.Y."/>
            <person name="Morgan X.C."/>
            <person name="Dunfield P.F."/>
            <person name="Tamas I."/>
            <person name="Houghton K.M."/>
            <person name="Vyssotski M."/>
            <person name="Ryan J.L.J."/>
            <person name="Lagutin K."/>
            <person name="McDonald I.R."/>
            <person name="Stott M.B."/>
        </authorList>
    </citation>
    <scope>NUCLEOTIDE SEQUENCE [LARGE SCALE GENOMIC DNA]</scope>
    <source>
        <strain evidence="2">DSM 23976 / ICMP 18418 / T49</strain>
    </source>
</reference>
<evidence type="ECO:0000313" key="2">
    <source>
        <dbReference type="Proteomes" id="UP000014227"/>
    </source>
</evidence>